<dbReference type="Proteomes" id="UP000297729">
    <property type="component" value="Unassembled WGS sequence"/>
</dbReference>
<keyword evidence="1" id="KW-0732">Signal</keyword>
<evidence type="ECO:0000313" key="2">
    <source>
        <dbReference type="EMBL" id="TFW27121.1"/>
    </source>
</evidence>
<protein>
    <recommendedName>
        <fullName evidence="4">Porin</fullName>
    </recommendedName>
</protein>
<evidence type="ECO:0008006" key="4">
    <source>
        <dbReference type="Google" id="ProtNLM"/>
    </source>
</evidence>
<comment type="caution">
    <text evidence="2">The sequence shown here is derived from an EMBL/GenBank/DDBJ whole genome shotgun (WGS) entry which is preliminary data.</text>
</comment>
<gene>
    <name evidence="2" type="ORF">E4L98_07910</name>
</gene>
<feature type="chain" id="PRO_5021288799" description="Porin" evidence="1">
    <location>
        <begin position="25"/>
        <end position="412"/>
    </location>
</feature>
<dbReference type="OrthoDB" id="7531957at2"/>
<proteinExistence type="predicted"/>
<dbReference type="EMBL" id="SPVG01000073">
    <property type="protein sequence ID" value="TFW27121.1"/>
    <property type="molecule type" value="Genomic_DNA"/>
</dbReference>
<feature type="signal peptide" evidence="1">
    <location>
        <begin position="1"/>
        <end position="24"/>
    </location>
</feature>
<sequence length="412" mass="45083">MKSSQNKKRAGLLALVCAAGTVQAVEWRGLLDLRASDADASAAITSSGMSKSRYDAGSPTLSIGQAVLHGDADLTDTISASLELGADQQHRGRTVDVREAWLAWSPLPAGAWKTRVKAGFFFPPSSVEIDYDAVGWVPKHTISASAINSWIGEELRTNGVEWSARRLGRHAGAPYDVGVVLGAFTGNDPTGTLLAWRGWSITDRIGGRNDALLLPDIPSYGPTGTISRQSRTIHPFREIDGRLGYYAGANLNFGSALELAALHYDNRADPWVVKDGQYGWRTRFDHVSAVWRPQGEWELAMQAMRGDTLMGWNAVALDFQSWYLLASHPLGPGTAALRYDRFRTTEHDNLPGDPNNETGHGVALAYELPLTDSWSLMSEALFVRSDRAARVLIDEAPLQNERSLTVSLRLKW</sequence>
<keyword evidence="3" id="KW-1185">Reference proteome</keyword>
<evidence type="ECO:0000313" key="3">
    <source>
        <dbReference type="Proteomes" id="UP000297729"/>
    </source>
</evidence>
<dbReference type="AlphaFoldDB" id="A0A4Y9SKZ9"/>
<reference evidence="2 3" key="1">
    <citation type="submission" date="2019-03" db="EMBL/GenBank/DDBJ databases">
        <title>Draft Genome Sequence of Duganella callidus sp. nov., a Novel Duganella Species Isolated from Cultivated Soil.</title>
        <authorList>
            <person name="Raths R."/>
            <person name="Peta V."/>
            <person name="Bucking H."/>
        </authorList>
    </citation>
    <scope>NUCLEOTIDE SEQUENCE [LARGE SCALE GENOMIC DNA]</scope>
    <source>
        <strain evidence="2 3">DN04</strain>
    </source>
</reference>
<dbReference type="RefSeq" id="WP_135201015.1">
    <property type="nucleotide sequence ID" value="NZ_SPVG01000073.1"/>
</dbReference>
<name>A0A4Y9SKZ9_9BURK</name>
<organism evidence="2 3">
    <name type="scientific">Duganella callida</name>
    <dbReference type="NCBI Taxonomy" id="2561932"/>
    <lineage>
        <taxon>Bacteria</taxon>
        <taxon>Pseudomonadati</taxon>
        <taxon>Pseudomonadota</taxon>
        <taxon>Betaproteobacteria</taxon>
        <taxon>Burkholderiales</taxon>
        <taxon>Oxalobacteraceae</taxon>
        <taxon>Telluria group</taxon>
        <taxon>Duganella</taxon>
    </lineage>
</organism>
<evidence type="ECO:0000256" key="1">
    <source>
        <dbReference type="SAM" id="SignalP"/>
    </source>
</evidence>
<dbReference type="SUPFAM" id="SSF56935">
    <property type="entry name" value="Porins"/>
    <property type="match status" value="1"/>
</dbReference>
<accession>A0A4Y9SKZ9</accession>